<keyword evidence="8" id="KW-1185">Reference proteome</keyword>
<keyword evidence="4" id="KW-0274">FAD</keyword>
<dbReference type="EMBL" id="JADBEB010000001">
    <property type="protein sequence ID" value="MBE1490637.1"/>
    <property type="molecule type" value="Genomic_DNA"/>
</dbReference>
<sequence length="401" mass="42688">MSRQHRAGPAIPHRVLILGAGYAGMAAAIQLAARVNGRKDVRVTLVNAQERFTERLRLHMTATGQQLAELSIPELLEDAGAGFVPGWVTAVDADARTVRIDDGRVLTYDTLVYALGSVADTVAVPGVEEHAYTLSSVQDAELLADRLARLHSGTVVVGGSGLTGIESAAEIAERHPELNVVLLGRSEPGATMNPGARAYLRSALGRLGVRVRSEVEVVKVLPDAVELAGGESIAADVVLWTSGTRVSPLAAAAGLTVDERGRIVTDAALRSVSHPEVYAVGDAAAIRQGYGVMHGTCQGGMPTGVHAAVSIVRVLAGKRPGRFRFGYYHTPVSLGRHDAVVQFTRPDDSPRRMYLTGRMAARYKEMVTASPWSTYRRMKKMPASGAFWPRGGRFTRVGGVG</sequence>
<dbReference type="RefSeq" id="WP_192769883.1">
    <property type="nucleotide sequence ID" value="NZ_JADBEB010000001.1"/>
</dbReference>
<gene>
    <name evidence="7" type="ORF">H4W31_006275</name>
</gene>
<evidence type="ECO:0000256" key="4">
    <source>
        <dbReference type="ARBA" id="ARBA00022827"/>
    </source>
</evidence>
<dbReference type="PRINTS" id="PR00411">
    <property type="entry name" value="PNDRDTASEI"/>
</dbReference>
<comment type="caution">
    <text evidence="7">The sequence shown here is derived from an EMBL/GenBank/DDBJ whole genome shotgun (WGS) entry which is preliminary data.</text>
</comment>
<dbReference type="GO" id="GO:0003955">
    <property type="term" value="F:NAD(P)H dehydrogenase (quinone) activity"/>
    <property type="evidence" value="ECO:0007669"/>
    <property type="project" value="TreeGrafter"/>
</dbReference>
<evidence type="ECO:0000256" key="2">
    <source>
        <dbReference type="ARBA" id="ARBA00005272"/>
    </source>
</evidence>
<dbReference type="InterPro" id="IPR023753">
    <property type="entry name" value="FAD/NAD-binding_dom"/>
</dbReference>
<name>A0A927R0V2_9ACTN</name>
<dbReference type="PANTHER" id="PTHR42913">
    <property type="entry name" value="APOPTOSIS-INDUCING FACTOR 1"/>
    <property type="match status" value="1"/>
</dbReference>
<keyword evidence="3" id="KW-0285">Flavoprotein</keyword>
<dbReference type="GO" id="GO:0019646">
    <property type="term" value="P:aerobic electron transport chain"/>
    <property type="evidence" value="ECO:0007669"/>
    <property type="project" value="TreeGrafter"/>
</dbReference>
<evidence type="ECO:0000256" key="5">
    <source>
        <dbReference type="ARBA" id="ARBA00023002"/>
    </source>
</evidence>
<evidence type="ECO:0000313" key="8">
    <source>
        <dbReference type="Proteomes" id="UP000649753"/>
    </source>
</evidence>
<dbReference type="PRINTS" id="PR00368">
    <property type="entry name" value="FADPNR"/>
</dbReference>
<accession>A0A927R0V2</accession>
<comment type="cofactor">
    <cofactor evidence="1">
        <name>FAD</name>
        <dbReference type="ChEBI" id="CHEBI:57692"/>
    </cofactor>
</comment>
<comment type="similarity">
    <text evidence="2">Belongs to the NADH dehydrogenase family.</text>
</comment>
<dbReference type="Pfam" id="PF07992">
    <property type="entry name" value="Pyr_redox_2"/>
    <property type="match status" value="1"/>
</dbReference>
<evidence type="ECO:0000256" key="1">
    <source>
        <dbReference type="ARBA" id="ARBA00001974"/>
    </source>
</evidence>
<evidence type="ECO:0000256" key="3">
    <source>
        <dbReference type="ARBA" id="ARBA00022630"/>
    </source>
</evidence>
<evidence type="ECO:0000259" key="6">
    <source>
        <dbReference type="Pfam" id="PF07992"/>
    </source>
</evidence>
<keyword evidence="5" id="KW-0560">Oxidoreductase</keyword>
<organism evidence="7 8">
    <name type="scientific">Plantactinospora soyae</name>
    <dbReference type="NCBI Taxonomy" id="1544732"/>
    <lineage>
        <taxon>Bacteria</taxon>
        <taxon>Bacillati</taxon>
        <taxon>Actinomycetota</taxon>
        <taxon>Actinomycetes</taxon>
        <taxon>Micromonosporales</taxon>
        <taxon>Micromonosporaceae</taxon>
        <taxon>Plantactinospora</taxon>
    </lineage>
</organism>
<reference evidence="7" key="1">
    <citation type="submission" date="2020-10" db="EMBL/GenBank/DDBJ databases">
        <title>Sequencing the genomes of 1000 actinobacteria strains.</title>
        <authorList>
            <person name="Klenk H.-P."/>
        </authorList>
    </citation>
    <scope>NUCLEOTIDE SEQUENCE</scope>
    <source>
        <strain evidence="7">DSM 46832</strain>
    </source>
</reference>
<dbReference type="AlphaFoldDB" id="A0A927R0V2"/>
<proteinExistence type="inferred from homology"/>
<evidence type="ECO:0000313" key="7">
    <source>
        <dbReference type="EMBL" id="MBE1490637.1"/>
    </source>
</evidence>
<dbReference type="InterPro" id="IPR036188">
    <property type="entry name" value="FAD/NAD-bd_sf"/>
</dbReference>
<protein>
    <submittedName>
        <fullName evidence="7">NADH dehydrogenase FAD-containing subunit</fullName>
    </submittedName>
</protein>
<dbReference type="SUPFAM" id="SSF51905">
    <property type="entry name" value="FAD/NAD(P)-binding domain"/>
    <property type="match status" value="1"/>
</dbReference>
<dbReference type="Proteomes" id="UP000649753">
    <property type="component" value="Unassembled WGS sequence"/>
</dbReference>
<dbReference type="InterPro" id="IPR051169">
    <property type="entry name" value="NADH-Q_oxidoreductase"/>
</dbReference>
<feature type="domain" description="FAD/NAD(P)-binding" evidence="6">
    <location>
        <begin position="14"/>
        <end position="292"/>
    </location>
</feature>
<dbReference type="PANTHER" id="PTHR42913:SF3">
    <property type="entry name" value="64 KDA MITOCHONDRIAL NADH DEHYDROGENASE (EUROFUNG)"/>
    <property type="match status" value="1"/>
</dbReference>
<dbReference type="Gene3D" id="3.50.50.100">
    <property type="match status" value="1"/>
</dbReference>